<dbReference type="EMBL" id="BK061573">
    <property type="protein sequence ID" value="DAZ91117.1"/>
    <property type="molecule type" value="Genomic_DNA"/>
</dbReference>
<reference evidence="1" key="2">
    <citation type="submission" date="2022-07" db="EMBL/GenBank/DDBJ databases">
        <authorList>
            <person name="Harding E.F."/>
            <person name="Russo A.G."/>
            <person name="Yan G.J.H."/>
            <person name="Mercer L.K."/>
            <person name="White P.A."/>
        </authorList>
    </citation>
    <scope>NUCLEOTIDE SEQUENCE</scope>
</reference>
<proteinExistence type="predicted"/>
<sequence length="592" mass="68036">MTEFTISTLRSVYVDNEAFEYPFGTYNPNQGGIYIHPTSTGWQVIPNIIWEHFCSPKEFYEMTIKYEAVQVTGITCTLFNMIPIQTTLAIQGTTTFSAFNNTVYLMGYNDDLYETPPFPWANNKTWMTDEVFYTNGWNPAYKEGRYVSQGEWCENQSIGKPWWGRNQLFPNDVAGSTNCNDQNAPMCPKKSQSGKYQCSIQKLPHYCWTQGTLQNIANKNTDFEEEDVGWLNFTTLDMTGVFWDPLNRPDRIMELRPGKNAITFRWEQHPADSNTWFNLDYIANLWPYPRASANKFDWPANLEIFQAGLNDPTLENWRPGLDFNPTINKPTTSGTNHGFFDYIMRPNMYPEIPNWRKIPVVPTNWWMKEIQQSNIFNDLLCNADGEKIQTDDGTPNAMFWRTIIKAMFWPGTEYEQYKYPPTQWFVKTIPIFDDTGDLIPVHCQVWMKLDLHLIGKPRRSAIYAPTWGPWQWNAIYGVDGLNQYNLSGIRGRSGGARRTNIHSNDPPFNITKIPVYLQSSTSTTPITPTRPPNTPGTNVVVSESNVKGAYFKFSNISLGTTTLAGTRTTQVFKTPLAAIPPLEEQQKEEDNE</sequence>
<protein>
    <submittedName>
        <fullName evidence="1">VP1</fullName>
    </submittedName>
</protein>
<reference evidence="1" key="1">
    <citation type="journal article" date="2022" name="ISME Commun">
        <title>Revealing the uncharacterised diversity of amphibian and reptile viruses.</title>
        <authorList>
            <person name="Harding E.F."/>
            <person name="Russo A.G."/>
            <person name="Yan G.J.H."/>
            <person name="Mercer L.K."/>
            <person name="White P.A."/>
        </authorList>
    </citation>
    <scope>NUCLEOTIDE SEQUENCE</scope>
</reference>
<name>A0A9N7ABB9_9VIRU</name>
<accession>A0A9N7ABB9</accession>
<organism evidence="1">
    <name type="scientific">Leopard lizard parvovirus</name>
    <dbReference type="NCBI Taxonomy" id="2969587"/>
    <lineage>
        <taxon>Viruses</taxon>
        <taxon>Monodnaviria</taxon>
        <taxon>Shotokuvirae</taxon>
        <taxon>Cossaviricota</taxon>
        <taxon>Quintoviricetes</taxon>
        <taxon>Piccovirales</taxon>
        <taxon>Parvoviridae</taxon>
    </lineage>
</organism>
<evidence type="ECO:0000313" key="1">
    <source>
        <dbReference type="EMBL" id="DAZ91117.1"/>
    </source>
</evidence>